<evidence type="ECO:0000256" key="6">
    <source>
        <dbReference type="ARBA" id="ARBA00023239"/>
    </source>
</evidence>
<dbReference type="UniPathway" id="UPA00121">
    <property type="reaction ID" value="UER00345"/>
</dbReference>
<evidence type="ECO:0000259" key="8">
    <source>
        <dbReference type="PROSITE" id="PS51171"/>
    </source>
</evidence>
<evidence type="ECO:0000256" key="1">
    <source>
        <dbReference type="ARBA" id="ARBA00004741"/>
    </source>
</evidence>
<comment type="catalytic activity">
    <reaction evidence="7">
        <text>prephenate + H(+) = 3-phenylpyruvate + CO2 + H2O</text>
        <dbReference type="Rhea" id="RHEA:21648"/>
        <dbReference type="ChEBI" id="CHEBI:15377"/>
        <dbReference type="ChEBI" id="CHEBI:15378"/>
        <dbReference type="ChEBI" id="CHEBI:16526"/>
        <dbReference type="ChEBI" id="CHEBI:18005"/>
        <dbReference type="ChEBI" id="CHEBI:29934"/>
        <dbReference type="EC" id="4.2.1.51"/>
    </reaction>
</comment>
<comment type="pathway">
    <text evidence="1">Amino-acid biosynthesis; L-phenylalanine biosynthesis; phenylpyruvate from prephenate: step 1/1.</text>
</comment>
<evidence type="ECO:0000256" key="3">
    <source>
        <dbReference type="ARBA" id="ARBA00022605"/>
    </source>
</evidence>
<evidence type="ECO:0000256" key="7">
    <source>
        <dbReference type="ARBA" id="ARBA00047848"/>
    </source>
</evidence>
<protein>
    <recommendedName>
        <fullName evidence="2">prephenate dehydratase</fullName>
        <ecNumber evidence="2">4.2.1.51</ecNumber>
    </recommendedName>
</protein>
<dbReference type="PANTHER" id="PTHR21022:SF19">
    <property type="entry name" value="PREPHENATE DEHYDRATASE-RELATED"/>
    <property type="match status" value="1"/>
</dbReference>
<dbReference type="EMBL" id="PFPL01000022">
    <property type="protein sequence ID" value="PIZ96431.1"/>
    <property type="molecule type" value="Genomic_DNA"/>
</dbReference>
<keyword evidence="5" id="KW-0584">Phenylalanine biosynthesis</keyword>
<organism evidence="9 10">
    <name type="scientific">Candidatus Magasanikbacteria bacterium CG_4_10_14_0_2_um_filter_33_14</name>
    <dbReference type="NCBI Taxonomy" id="1974636"/>
    <lineage>
        <taxon>Bacteria</taxon>
        <taxon>Candidatus Magasanikiibacteriota</taxon>
    </lineage>
</organism>
<keyword evidence="4" id="KW-0057">Aromatic amino acid biosynthesis</keyword>
<dbReference type="Proteomes" id="UP000231453">
    <property type="component" value="Unassembled WGS sequence"/>
</dbReference>
<evidence type="ECO:0000313" key="10">
    <source>
        <dbReference type="Proteomes" id="UP000231453"/>
    </source>
</evidence>
<reference evidence="10" key="1">
    <citation type="submission" date="2017-09" db="EMBL/GenBank/DDBJ databases">
        <title>Depth-based differentiation of microbial function through sediment-hosted aquifers and enrichment of novel symbionts in the deep terrestrial subsurface.</title>
        <authorList>
            <person name="Probst A.J."/>
            <person name="Ladd B."/>
            <person name="Jarett J.K."/>
            <person name="Geller-Mcgrath D.E."/>
            <person name="Sieber C.M.K."/>
            <person name="Emerson J.B."/>
            <person name="Anantharaman K."/>
            <person name="Thomas B.C."/>
            <person name="Malmstrom R."/>
            <person name="Stieglmeier M."/>
            <person name="Klingl A."/>
            <person name="Woyke T."/>
            <person name="Ryan C.M."/>
            <person name="Banfield J.F."/>
        </authorList>
    </citation>
    <scope>NUCLEOTIDE SEQUENCE [LARGE SCALE GENOMIC DNA]</scope>
</reference>
<keyword evidence="3" id="KW-0028">Amino-acid biosynthesis</keyword>
<evidence type="ECO:0000256" key="4">
    <source>
        <dbReference type="ARBA" id="ARBA00023141"/>
    </source>
</evidence>
<accession>A0A2M7VBG9</accession>
<dbReference type="PROSITE" id="PS51171">
    <property type="entry name" value="PREPHENATE_DEHYDR_3"/>
    <property type="match status" value="1"/>
</dbReference>
<dbReference type="SUPFAM" id="SSF53850">
    <property type="entry name" value="Periplasmic binding protein-like II"/>
    <property type="match status" value="1"/>
</dbReference>
<dbReference type="GO" id="GO:0004664">
    <property type="term" value="F:prephenate dehydratase activity"/>
    <property type="evidence" value="ECO:0007669"/>
    <property type="project" value="UniProtKB-EC"/>
</dbReference>
<evidence type="ECO:0000256" key="2">
    <source>
        <dbReference type="ARBA" id="ARBA00013147"/>
    </source>
</evidence>
<proteinExistence type="predicted"/>
<dbReference type="PANTHER" id="PTHR21022">
    <property type="entry name" value="PREPHENATE DEHYDRATASE P PROTEIN"/>
    <property type="match status" value="1"/>
</dbReference>
<gene>
    <name evidence="9" type="ORF">COX80_01280</name>
</gene>
<dbReference type="GO" id="GO:0009094">
    <property type="term" value="P:L-phenylalanine biosynthetic process"/>
    <property type="evidence" value="ECO:0007669"/>
    <property type="project" value="UniProtKB-UniPathway"/>
</dbReference>
<dbReference type="InterPro" id="IPR001086">
    <property type="entry name" value="Preph_deHydtase"/>
</dbReference>
<comment type="caution">
    <text evidence="9">The sequence shown here is derived from an EMBL/GenBank/DDBJ whole genome shotgun (WGS) entry which is preliminary data.</text>
</comment>
<keyword evidence="6" id="KW-0456">Lyase</keyword>
<dbReference type="EC" id="4.2.1.51" evidence="2"/>
<dbReference type="AlphaFoldDB" id="A0A2M7VBG9"/>
<dbReference type="FunFam" id="3.40.190.10:FF:000034">
    <property type="entry name" value="Chorismate mutase/prephenate dehydratase"/>
    <property type="match status" value="1"/>
</dbReference>
<sequence>MKIAVSGDIGSFSEEAGNAYAIRQGIKDYELVYAIDMEGVLDRVEKNEVDLGVFPVVNSRGGLVQTAFEAMGRHNFILIDELWHEVCQCLMVKTGIKLEEITKIVSHPQALSQCERTLDKMLPGVKFQEWEDTAKAARDLSEGKLENTCAIVAPARAAEIYGLEILQRNIQDMRPNLTTFIIVKKEN</sequence>
<dbReference type="GO" id="GO:0005737">
    <property type="term" value="C:cytoplasm"/>
    <property type="evidence" value="ECO:0007669"/>
    <property type="project" value="TreeGrafter"/>
</dbReference>
<dbReference type="CDD" id="cd13631">
    <property type="entry name" value="PBP2_Ct-PDT_like"/>
    <property type="match status" value="1"/>
</dbReference>
<dbReference type="Pfam" id="PF00800">
    <property type="entry name" value="PDT"/>
    <property type="match status" value="1"/>
</dbReference>
<feature type="domain" description="Prephenate dehydratase" evidence="8">
    <location>
        <begin position="2"/>
        <end position="185"/>
    </location>
</feature>
<evidence type="ECO:0000256" key="5">
    <source>
        <dbReference type="ARBA" id="ARBA00023222"/>
    </source>
</evidence>
<name>A0A2M7VBG9_9BACT</name>
<dbReference type="Gene3D" id="3.40.190.10">
    <property type="entry name" value="Periplasmic binding protein-like II"/>
    <property type="match status" value="2"/>
</dbReference>
<evidence type="ECO:0000313" key="9">
    <source>
        <dbReference type="EMBL" id="PIZ96431.1"/>
    </source>
</evidence>